<dbReference type="InterPro" id="IPR051550">
    <property type="entry name" value="SCF-Subunits/Alg-Epimerases"/>
</dbReference>
<dbReference type="PANTHER" id="PTHR22990:SF15">
    <property type="entry name" value="F-BOX ONLY PROTEIN 10"/>
    <property type="match status" value="1"/>
</dbReference>
<evidence type="ECO:0000313" key="7">
    <source>
        <dbReference type="EMBL" id="MRW95059.1"/>
    </source>
</evidence>
<dbReference type="EMBL" id="WKJQ01000001">
    <property type="protein sequence ID" value="MRW95059.1"/>
    <property type="molecule type" value="Genomic_DNA"/>
</dbReference>
<dbReference type="InterPro" id="IPR039448">
    <property type="entry name" value="Beta_helix"/>
</dbReference>
<evidence type="ECO:0000259" key="6">
    <source>
        <dbReference type="Pfam" id="PF13229"/>
    </source>
</evidence>
<organism evidence="7 8">
    <name type="scientific">Haloferax marinum</name>
    <dbReference type="NCBI Taxonomy" id="2666143"/>
    <lineage>
        <taxon>Archaea</taxon>
        <taxon>Methanobacteriati</taxon>
        <taxon>Methanobacteriota</taxon>
        <taxon>Stenosarchaea group</taxon>
        <taxon>Halobacteria</taxon>
        <taxon>Halobacteriales</taxon>
        <taxon>Haloferacaceae</taxon>
        <taxon>Haloferax</taxon>
    </lineage>
</organism>
<dbReference type="AlphaFoldDB" id="A0A6A8G2P6"/>
<comment type="caution">
    <text evidence="7">The sequence shown here is derived from an EMBL/GenBank/DDBJ whole genome shotgun (WGS) entry which is preliminary data.</text>
</comment>
<dbReference type="InterPro" id="IPR012334">
    <property type="entry name" value="Pectin_lyas_fold"/>
</dbReference>
<feature type="region of interest" description="Disordered" evidence="4">
    <location>
        <begin position="1"/>
        <end position="25"/>
    </location>
</feature>
<dbReference type="Gene3D" id="2.160.20.10">
    <property type="entry name" value="Single-stranded right-handed beta-helix, Pectin lyase-like"/>
    <property type="match status" value="2"/>
</dbReference>
<dbReference type="InterPro" id="IPR022441">
    <property type="entry name" value="Para_beta_helix_rpt-2"/>
</dbReference>
<dbReference type="Pfam" id="PF13229">
    <property type="entry name" value="Beta_helix"/>
    <property type="match status" value="1"/>
</dbReference>
<evidence type="ECO:0000256" key="4">
    <source>
        <dbReference type="SAM" id="MobiDB-lite"/>
    </source>
</evidence>
<evidence type="ECO:0000313" key="8">
    <source>
        <dbReference type="Proteomes" id="UP000443423"/>
    </source>
</evidence>
<evidence type="ECO:0000256" key="2">
    <source>
        <dbReference type="ARBA" id="ARBA00022737"/>
    </source>
</evidence>
<dbReference type="SUPFAM" id="SSF51126">
    <property type="entry name" value="Pectin lyase-like"/>
    <property type="match status" value="2"/>
</dbReference>
<feature type="domain" description="Periplasmic copper-binding protein NosD beta helix" evidence="5">
    <location>
        <begin position="227"/>
        <end position="350"/>
    </location>
</feature>
<dbReference type="Pfam" id="PF05048">
    <property type="entry name" value="NosD"/>
    <property type="match status" value="1"/>
</dbReference>
<evidence type="ECO:0000256" key="1">
    <source>
        <dbReference type="ARBA" id="ARBA00004906"/>
    </source>
</evidence>
<evidence type="ECO:0000256" key="3">
    <source>
        <dbReference type="ARBA" id="ARBA00022786"/>
    </source>
</evidence>
<reference evidence="7 8" key="1">
    <citation type="submission" date="2019-11" db="EMBL/GenBank/DDBJ databases">
        <title>Whole genome sequence of Haloferax sp. MBLA0078.</title>
        <authorList>
            <person name="Seo M.-J."/>
            <person name="Cho E.-S."/>
        </authorList>
    </citation>
    <scope>NUCLEOTIDE SEQUENCE [LARGE SCALE GENOMIC DNA]</scope>
    <source>
        <strain evidence="7 8">MBLA0078</strain>
    </source>
</reference>
<dbReference type="PANTHER" id="PTHR22990">
    <property type="entry name" value="F-BOX ONLY PROTEIN"/>
    <property type="match status" value="1"/>
</dbReference>
<evidence type="ECO:0000259" key="5">
    <source>
        <dbReference type="Pfam" id="PF05048"/>
    </source>
</evidence>
<feature type="compositionally biased region" description="Polar residues" evidence="4">
    <location>
        <begin position="9"/>
        <end position="20"/>
    </location>
</feature>
<dbReference type="Proteomes" id="UP000443423">
    <property type="component" value="Unassembled WGS sequence"/>
</dbReference>
<dbReference type="PROSITE" id="PS51318">
    <property type="entry name" value="TAT"/>
    <property type="match status" value="1"/>
</dbReference>
<dbReference type="NCBIfam" id="TIGR03804">
    <property type="entry name" value="para_beta_helix"/>
    <property type="match status" value="1"/>
</dbReference>
<protein>
    <recommendedName>
        <fullName evidence="9">Right handed beta helix domain-containing protein</fullName>
    </recommendedName>
</protein>
<sequence length="417" mass="45175">MRLRPHSTRMGSERSTQNRGLSRRDVLRRGAVATALAGLGLSGVAGSAAAGGDGGGGVPSDAIPIDGPTEITEPGYYVLTKDIVVNNPMTVIVVKEGVPDVTIDGHGHTIKGPGKNVYQSTGIRAGLYLSDDTLNCTVKNLIVTGFETGIEYSDNRNGTISHVKITHCEAALRLYSVTDLTIADNVIAKNDIVFFQDEGARRTRVLRNRITRNEGIAGFEFAPDLLFKDNRFDYNGSRLGLFFCQDATVVDNLFYQNGGGLFIFETLGNVVRKNRFIENERYGVAVDGISTEIVIEENDILRNGGDGINFEFRVDRSTISKNRIIGNGEDGVFLLDADENQIVGNLIRQNGGDGIELQGREVSGVESGGSDNNVIRENVIRENGDLPIRIDDLSTGNVVEDNQIGDDAPNVCRLPEE</sequence>
<feature type="domain" description="Right handed beta helix" evidence="6">
    <location>
        <begin position="125"/>
        <end position="216"/>
    </location>
</feature>
<proteinExistence type="predicted"/>
<accession>A0A6A8G2P6</accession>
<name>A0A6A8G2P6_9EURY</name>
<dbReference type="InterPro" id="IPR006626">
    <property type="entry name" value="PbH1"/>
</dbReference>
<keyword evidence="8" id="KW-1185">Reference proteome</keyword>
<keyword evidence="2" id="KW-0677">Repeat</keyword>
<dbReference type="InterPro" id="IPR011050">
    <property type="entry name" value="Pectin_lyase_fold/virulence"/>
</dbReference>
<dbReference type="InterPro" id="IPR006311">
    <property type="entry name" value="TAT_signal"/>
</dbReference>
<dbReference type="InterPro" id="IPR007742">
    <property type="entry name" value="NosD_dom"/>
</dbReference>
<comment type="pathway">
    <text evidence="1">Protein modification; protein ubiquitination.</text>
</comment>
<dbReference type="SMART" id="SM00710">
    <property type="entry name" value="PbH1"/>
    <property type="match status" value="10"/>
</dbReference>
<keyword evidence="3" id="KW-0833">Ubl conjugation pathway</keyword>
<gene>
    <name evidence="7" type="ORF">GJR99_00555</name>
</gene>
<evidence type="ECO:0008006" key="9">
    <source>
        <dbReference type="Google" id="ProtNLM"/>
    </source>
</evidence>